<reference evidence="3 4" key="1">
    <citation type="journal article" date="2024" name="Nat. Commun.">
        <title>Phylogenomics reveals the evolutionary origins of lichenization in chlorophyte algae.</title>
        <authorList>
            <person name="Puginier C."/>
            <person name="Libourel C."/>
            <person name="Otte J."/>
            <person name="Skaloud P."/>
            <person name="Haon M."/>
            <person name="Grisel S."/>
            <person name="Petersen M."/>
            <person name="Berrin J.G."/>
            <person name="Delaux P.M."/>
            <person name="Dal Grande F."/>
            <person name="Keller J."/>
        </authorList>
    </citation>
    <scope>NUCLEOTIDE SEQUENCE [LARGE SCALE GENOMIC DNA]</scope>
    <source>
        <strain evidence="3 4">SAG 2036</strain>
    </source>
</reference>
<comment type="caution">
    <text evidence="3">The sequence shown here is derived from an EMBL/GenBank/DDBJ whole genome shotgun (WGS) entry which is preliminary data.</text>
</comment>
<sequence length="254" mass="28494">MADQSRAQDLLEQINHCKLQGVLYWSDWSRTYRLLGWWLRSMYSLSWLAELNQWRLSRRSPHSSMHRAAHSPWRAWQSFFGPLLPEGQLSQQQMEVVQDIHQSMFSEYTLRRRMLVERAKVTLESLLRAKQLQEQGTLEQARTVAREGTAMMKNEPSVALEALFQACQGDLVPVTAKVTSGDKGRFAASVKSVLIGRVPDRGGRPSEQRAPPSASSMPAWAPRTSDAGGGRGGGRAGGRGQAQHSGRGKKFHKK</sequence>
<keyword evidence="4" id="KW-1185">Reference proteome</keyword>
<feature type="compositionally biased region" description="Gly residues" evidence="2">
    <location>
        <begin position="227"/>
        <end position="240"/>
    </location>
</feature>
<feature type="compositionally biased region" description="Low complexity" evidence="2">
    <location>
        <begin position="210"/>
        <end position="222"/>
    </location>
</feature>
<dbReference type="AlphaFoldDB" id="A0AAW1NS48"/>
<evidence type="ECO:0000256" key="2">
    <source>
        <dbReference type="SAM" id="MobiDB-lite"/>
    </source>
</evidence>
<dbReference type="Proteomes" id="UP001465755">
    <property type="component" value="Unassembled WGS sequence"/>
</dbReference>
<evidence type="ECO:0000313" key="3">
    <source>
        <dbReference type="EMBL" id="KAK9796626.1"/>
    </source>
</evidence>
<gene>
    <name evidence="3" type="ORF">WJX73_002650</name>
</gene>
<evidence type="ECO:0000313" key="4">
    <source>
        <dbReference type="Proteomes" id="UP001465755"/>
    </source>
</evidence>
<feature type="region of interest" description="Disordered" evidence="2">
    <location>
        <begin position="197"/>
        <end position="254"/>
    </location>
</feature>
<dbReference type="EMBL" id="JALJOQ010000115">
    <property type="protein sequence ID" value="KAK9796626.1"/>
    <property type="molecule type" value="Genomic_DNA"/>
</dbReference>
<dbReference type="InterPro" id="IPR018797">
    <property type="entry name" value="FAM98"/>
</dbReference>
<accession>A0AAW1NS48</accession>
<comment type="similarity">
    <text evidence="1">Belongs to the FAM98 family.</text>
</comment>
<protein>
    <submittedName>
        <fullName evidence="3">Uncharacterized protein</fullName>
    </submittedName>
</protein>
<organism evidence="3 4">
    <name type="scientific">Symbiochloris irregularis</name>
    <dbReference type="NCBI Taxonomy" id="706552"/>
    <lineage>
        <taxon>Eukaryota</taxon>
        <taxon>Viridiplantae</taxon>
        <taxon>Chlorophyta</taxon>
        <taxon>core chlorophytes</taxon>
        <taxon>Trebouxiophyceae</taxon>
        <taxon>Trebouxiales</taxon>
        <taxon>Trebouxiaceae</taxon>
        <taxon>Symbiochloris</taxon>
    </lineage>
</organism>
<proteinExistence type="inferred from homology"/>
<dbReference type="PANTHER" id="PTHR31353:SF1">
    <property type="entry name" value="PROTEIN FAM98B"/>
    <property type="match status" value="1"/>
</dbReference>
<dbReference type="PANTHER" id="PTHR31353">
    <property type="entry name" value="FAM98"/>
    <property type="match status" value="1"/>
</dbReference>
<feature type="compositionally biased region" description="Basic and acidic residues" evidence="2">
    <location>
        <begin position="198"/>
        <end position="207"/>
    </location>
</feature>
<name>A0AAW1NS48_9CHLO</name>
<dbReference type="Pfam" id="PF10239">
    <property type="entry name" value="DUF2465"/>
    <property type="match status" value="1"/>
</dbReference>
<evidence type="ECO:0000256" key="1">
    <source>
        <dbReference type="ARBA" id="ARBA00007218"/>
    </source>
</evidence>